<evidence type="ECO:0000313" key="3">
    <source>
        <dbReference type="Proteomes" id="UP001500840"/>
    </source>
</evidence>
<dbReference type="Proteomes" id="UP001500840">
    <property type="component" value="Unassembled WGS sequence"/>
</dbReference>
<feature type="region of interest" description="Disordered" evidence="1">
    <location>
        <begin position="22"/>
        <end position="60"/>
    </location>
</feature>
<protein>
    <recommendedName>
        <fullName evidence="4">Ribbon-helix-helix protein CopG domain-containing protein</fullName>
    </recommendedName>
</protein>
<accession>A0ABP8NRR6</accession>
<dbReference type="EMBL" id="BAABGA010000107">
    <property type="protein sequence ID" value="GAA4470024.1"/>
    <property type="molecule type" value="Genomic_DNA"/>
</dbReference>
<proteinExistence type="predicted"/>
<feature type="compositionally biased region" description="Low complexity" evidence="1">
    <location>
        <begin position="41"/>
        <end position="54"/>
    </location>
</feature>
<evidence type="ECO:0000256" key="1">
    <source>
        <dbReference type="SAM" id="MobiDB-lite"/>
    </source>
</evidence>
<organism evidence="2 3">
    <name type="scientific">Novipirellula rosea</name>
    <dbReference type="NCBI Taxonomy" id="1031540"/>
    <lineage>
        <taxon>Bacteria</taxon>
        <taxon>Pseudomonadati</taxon>
        <taxon>Planctomycetota</taxon>
        <taxon>Planctomycetia</taxon>
        <taxon>Pirellulales</taxon>
        <taxon>Pirellulaceae</taxon>
        <taxon>Novipirellula</taxon>
    </lineage>
</organism>
<gene>
    <name evidence="2" type="ORF">GCM10023156_62890</name>
</gene>
<sequence length="118" mass="12918">MPGVDPELVRSFVTQNGLAEKSSIASTKLQPGDESAEPSLQSTTTTSQSRPKTQTAKRKCRSVPVGLIPVTVRLRPEVAGALKRASLERELEGEQVFTQQDLVEQALEPWLKENGFLD</sequence>
<evidence type="ECO:0008006" key="4">
    <source>
        <dbReference type="Google" id="ProtNLM"/>
    </source>
</evidence>
<name>A0ABP8NRR6_9BACT</name>
<comment type="caution">
    <text evidence="2">The sequence shown here is derived from an EMBL/GenBank/DDBJ whole genome shotgun (WGS) entry which is preliminary data.</text>
</comment>
<reference evidence="3" key="1">
    <citation type="journal article" date="2019" name="Int. J. Syst. Evol. Microbiol.">
        <title>The Global Catalogue of Microorganisms (GCM) 10K type strain sequencing project: providing services to taxonomists for standard genome sequencing and annotation.</title>
        <authorList>
            <consortium name="The Broad Institute Genomics Platform"/>
            <consortium name="The Broad Institute Genome Sequencing Center for Infectious Disease"/>
            <person name="Wu L."/>
            <person name="Ma J."/>
        </authorList>
    </citation>
    <scope>NUCLEOTIDE SEQUENCE [LARGE SCALE GENOMIC DNA]</scope>
    <source>
        <strain evidence="3">JCM 17759</strain>
    </source>
</reference>
<evidence type="ECO:0000313" key="2">
    <source>
        <dbReference type="EMBL" id="GAA4470024.1"/>
    </source>
</evidence>
<keyword evidence="3" id="KW-1185">Reference proteome</keyword>